<dbReference type="GeneID" id="64660654"/>
<dbReference type="InterPro" id="IPR046521">
    <property type="entry name" value="DUF6698"/>
</dbReference>
<feature type="compositionally biased region" description="Basic and acidic residues" evidence="1">
    <location>
        <begin position="67"/>
        <end position="77"/>
    </location>
</feature>
<proteinExistence type="predicted"/>
<dbReference type="AlphaFoldDB" id="A0AAD4HQB9"/>
<reference evidence="2" key="1">
    <citation type="journal article" date="2020" name="New Phytol.">
        <title>Comparative genomics reveals dynamic genome evolution in host specialist ectomycorrhizal fungi.</title>
        <authorList>
            <person name="Lofgren L.A."/>
            <person name="Nguyen N.H."/>
            <person name="Vilgalys R."/>
            <person name="Ruytinx J."/>
            <person name="Liao H.L."/>
            <person name="Branco S."/>
            <person name="Kuo A."/>
            <person name="LaButti K."/>
            <person name="Lipzen A."/>
            <person name="Andreopoulos W."/>
            <person name="Pangilinan J."/>
            <person name="Riley R."/>
            <person name="Hundley H."/>
            <person name="Na H."/>
            <person name="Barry K."/>
            <person name="Grigoriev I.V."/>
            <person name="Stajich J.E."/>
            <person name="Kennedy P.G."/>
        </authorList>
    </citation>
    <scope>NUCLEOTIDE SEQUENCE</scope>
    <source>
        <strain evidence="2">FC203</strain>
    </source>
</reference>
<dbReference type="EMBL" id="JABBWK010000008">
    <property type="protein sequence ID" value="KAG1905098.1"/>
    <property type="molecule type" value="Genomic_DNA"/>
</dbReference>
<sequence>MSSDGYFARAIPGPDAKIYVWSLDAALERARSLGGRAVPARDISIAPRQQSNNRGLARYGNDFWGDDTNRTPRRSEDTSSSPQPNHTPALALPDLSGAVPTSAEARAKRRIAALEEELQMMHQEKGTKQRKTTYYVSQGRAIRRMVILYTSLEDLIAENDRRYEEQPEDNTTEQDRLQRGCITLTQAVPWLHEKLGELDINDSEDMLKKLKKGADAACGDDTSTLKDLVAGWVNQDFHPSCLLKADDKHSRGFMHDTCGKLLCPAEWDWSDARVKAGIRDRTSEYIVSENSWPLFLYENYSPDSSNLEKGLFKSKILVQAFKATFTSPSSAREADGDGDGADILENNRRARRALNQAKVKMCVASIINMRKVTPRSIAYIVCQVCFALSSVSSWRTVDGDFDYKMFWNNTMDFFEDVPGPVAQRRVAHLLEWWTRKIFGRNHREDLTPEVVSKMSVTALAEQRKAIEDAAYDSD</sequence>
<comment type="caution">
    <text evidence="2">The sequence shown here is derived from an EMBL/GenBank/DDBJ whole genome shotgun (WGS) entry which is preliminary data.</text>
</comment>
<evidence type="ECO:0000256" key="1">
    <source>
        <dbReference type="SAM" id="MobiDB-lite"/>
    </source>
</evidence>
<name>A0AAD4HQB9_9AGAM</name>
<gene>
    <name evidence="2" type="ORF">F5891DRAFT_1183804</name>
</gene>
<evidence type="ECO:0000313" key="2">
    <source>
        <dbReference type="EMBL" id="KAG1905098.1"/>
    </source>
</evidence>
<dbReference type="Proteomes" id="UP001195769">
    <property type="component" value="Unassembled WGS sequence"/>
</dbReference>
<dbReference type="Pfam" id="PF20414">
    <property type="entry name" value="DUF6698"/>
    <property type="match status" value="1"/>
</dbReference>
<keyword evidence="3" id="KW-1185">Reference proteome</keyword>
<accession>A0AAD4HQB9</accession>
<protein>
    <submittedName>
        <fullName evidence="2">Uncharacterized protein</fullName>
    </submittedName>
</protein>
<evidence type="ECO:0000313" key="3">
    <source>
        <dbReference type="Proteomes" id="UP001195769"/>
    </source>
</evidence>
<feature type="region of interest" description="Disordered" evidence="1">
    <location>
        <begin position="44"/>
        <end position="107"/>
    </location>
</feature>
<organism evidence="2 3">
    <name type="scientific">Suillus fuscotomentosus</name>
    <dbReference type="NCBI Taxonomy" id="1912939"/>
    <lineage>
        <taxon>Eukaryota</taxon>
        <taxon>Fungi</taxon>
        <taxon>Dikarya</taxon>
        <taxon>Basidiomycota</taxon>
        <taxon>Agaricomycotina</taxon>
        <taxon>Agaricomycetes</taxon>
        <taxon>Agaricomycetidae</taxon>
        <taxon>Boletales</taxon>
        <taxon>Suillineae</taxon>
        <taxon>Suillaceae</taxon>
        <taxon>Suillus</taxon>
    </lineage>
</organism>
<dbReference type="RefSeq" id="XP_041230673.1">
    <property type="nucleotide sequence ID" value="XM_041366356.1"/>
</dbReference>